<reference evidence="17" key="1">
    <citation type="submission" date="2025-08" db="UniProtKB">
        <authorList>
            <consortium name="Ensembl"/>
        </authorList>
    </citation>
    <scope>IDENTIFICATION</scope>
</reference>
<feature type="domain" description="Ion transport" evidence="16">
    <location>
        <begin position="454"/>
        <end position="708"/>
    </location>
</feature>
<dbReference type="InterPro" id="IPR005821">
    <property type="entry name" value="Ion_trans_dom"/>
</dbReference>
<dbReference type="OrthoDB" id="416585at2759"/>
<keyword evidence="14" id="KW-0407">Ion channel</keyword>
<proteinExistence type="inferred from homology"/>
<keyword evidence="11 15" id="KW-1133">Transmembrane helix</keyword>
<dbReference type="FunFam" id="1.10.287.70:FF:000104">
    <property type="entry name" value="Two pore calcium channel protein 2"/>
    <property type="match status" value="1"/>
</dbReference>
<feature type="transmembrane region" description="Helical" evidence="15">
    <location>
        <begin position="679"/>
        <end position="702"/>
    </location>
</feature>
<dbReference type="Ensembl" id="ENSPKIT00000001607.1">
    <property type="protein sequence ID" value="ENSPKIP00000020982.1"/>
    <property type="gene ID" value="ENSPKIG00000005532.1"/>
</dbReference>
<dbReference type="GO" id="GO:0075509">
    <property type="term" value="P:endocytosis involved in viral entry into host cell"/>
    <property type="evidence" value="ECO:0007669"/>
    <property type="project" value="TreeGrafter"/>
</dbReference>
<dbReference type="Gene3D" id="1.10.287.70">
    <property type="match status" value="2"/>
</dbReference>
<dbReference type="GO" id="GO:0097682">
    <property type="term" value="F:intracellularly phosphatidylinositol-3,5-bisphosphate-gated monatomic cation channel activity"/>
    <property type="evidence" value="ECO:0007669"/>
    <property type="project" value="TreeGrafter"/>
</dbReference>
<evidence type="ECO:0000256" key="13">
    <source>
        <dbReference type="ARBA" id="ARBA00023136"/>
    </source>
</evidence>
<evidence type="ECO:0000256" key="4">
    <source>
        <dbReference type="ARBA" id="ARBA00022448"/>
    </source>
</evidence>
<evidence type="ECO:0000256" key="3">
    <source>
        <dbReference type="ARBA" id="ARBA00011738"/>
    </source>
</evidence>
<feature type="transmembrane region" description="Helical" evidence="15">
    <location>
        <begin position="513"/>
        <end position="533"/>
    </location>
</feature>
<dbReference type="STRING" id="1676925.ENSPKIP00000020982"/>
<evidence type="ECO:0000256" key="5">
    <source>
        <dbReference type="ARBA" id="ARBA00022568"/>
    </source>
</evidence>
<evidence type="ECO:0000256" key="1">
    <source>
        <dbReference type="ARBA" id="ARBA00004141"/>
    </source>
</evidence>
<dbReference type="InterPro" id="IPR028798">
    <property type="entry name" value="TPC2"/>
</dbReference>
<keyword evidence="8" id="KW-0677">Repeat</keyword>
<comment type="similarity">
    <text evidence="2">Belongs to the calcium channel alpha-1 subunit (TC 1.A.1.11) family. Two pore calcium channel subfamily.</text>
</comment>
<evidence type="ECO:0000256" key="7">
    <source>
        <dbReference type="ARBA" id="ARBA00022692"/>
    </source>
</evidence>
<keyword evidence="9" id="KW-0106">Calcium</keyword>
<dbReference type="GO" id="GO:0005262">
    <property type="term" value="F:calcium channel activity"/>
    <property type="evidence" value="ECO:0007669"/>
    <property type="project" value="UniProtKB-KW"/>
</dbReference>
<organism evidence="17 18">
    <name type="scientific">Paramormyrops kingsleyae</name>
    <dbReference type="NCBI Taxonomy" id="1676925"/>
    <lineage>
        <taxon>Eukaryota</taxon>
        <taxon>Metazoa</taxon>
        <taxon>Chordata</taxon>
        <taxon>Craniata</taxon>
        <taxon>Vertebrata</taxon>
        <taxon>Euteleostomi</taxon>
        <taxon>Actinopterygii</taxon>
        <taxon>Neopterygii</taxon>
        <taxon>Teleostei</taxon>
        <taxon>Osteoglossocephala</taxon>
        <taxon>Osteoglossomorpha</taxon>
        <taxon>Osteoglossiformes</taxon>
        <taxon>Mormyridae</taxon>
        <taxon>Paramormyrops</taxon>
    </lineage>
</organism>
<dbReference type="Proteomes" id="UP000261540">
    <property type="component" value="Unplaced"/>
</dbReference>
<feature type="domain" description="Ion transport" evidence="16">
    <location>
        <begin position="85"/>
        <end position="318"/>
    </location>
</feature>
<dbReference type="GO" id="GO:0005765">
    <property type="term" value="C:lysosomal membrane"/>
    <property type="evidence" value="ECO:0007669"/>
    <property type="project" value="InterPro"/>
</dbReference>
<feature type="transmembrane region" description="Helical" evidence="15">
    <location>
        <begin position="256"/>
        <end position="275"/>
    </location>
</feature>
<dbReference type="AlphaFoldDB" id="A0A3B3RQX0"/>
<evidence type="ECO:0000313" key="17">
    <source>
        <dbReference type="Ensembl" id="ENSPKIP00000020982.1"/>
    </source>
</evidence>
<feature type="transmembrane region" description="Helical" evidence="15">
    <location>
        <begin position="290"/>
        <end position="315"/>
    </location>
</feature>
<evidence type="ECO:0000256" key="15">
    <source>
        <dbReference type="SAM" id="Phobius"/>
    </source>
</evidence>
<keyword evidence="4" id="KW-0813">Transport</keyword>
<protein>
    <submittedName>
        <fullName evidence="17">Two pore segment channel 2</fullName>
    </submittedName>
</protein>
<accession>A0A3B3RQX0</accession>
<dbReference type="GO" id="GO:0034702">
    <property type="term" value="C:monoatomic ion channel complex"/>
    <property type="evidence" value="ECO:0007669"/>
    <property type="project" value="UniProtKB-KW"/>
</dbReference>
<name>A0A3B3RQX0_9TELE</name>
<feature type="transmembrane region" description="Helical" evidence="15">
    <location>
        <begin position="647"/>
        <end position="667"/>
    </location>
</feature>
<comment type="subunit">
    <text evidence="3">Homodimer.</text>
</comment>
<dbReference type="PANTHER" id="PTHR46768:SF1">
    <property type="entry name" value="TWO PORE CHANNEL PROTEIN 2"/>
    <property type="match status" value="1"/>
</dbReference>
<keyword evidence="6" id="KW-0107">Calcium channel</keyword>
<evidence type="ECO:0000256" key="9">
    <source>
        <dbReference type="ARBA" id="ARBA00022837"/>
    </source>
</evidence>
<evidence type="ECO:0000256" key="8">
    <source>
        <dbReference type="ARBA" id="ARBA00022737"/>
    </source>
</evidence>
<feature type="transmembrane region" description="Helical" evidence="15">
    <location>
        <begin position="162"/>
        <end position="183"/>
    </location>
</feature>
<dbReference type="GeneTree" id="ENSGT00940000159763"/>
<dbReference type="Gene3D" id="1.20.120.350">
    <property type="entry name" value="Voltage-gated potassium channels. Chain C"/>
    <property type="match status" value="2"/>
</dbReference>
<dbReference type="GO" id="GO:0019722">
    <property type="term" value="P:calcium-mediated signaling"/>
    <property type="evidence" value="ECO:0007669"/>
    <property type="project" value="UniProtKB-ARBA"/>
</dbReference>
<feature type="transmembrane region" description="Helical" evidence="15">
    <location>
        <begin position="220"/>
        <end position="244"/>
    </location>
</feature>
<evidence type="ECO:0000256" key="6">
    <source>
        <dbReference type="ARBA" id="ARBA00022673"/>
    </source>
</evidence>
<feature type="transmembrane region" description="Helical" evidence="15">
    <location>
        <begin position="477"/>
        <end position="501"/>
    </location>
</feature>
<dbReference type="InterPro" id="IPR027359">
    <property type="entry name" value="Volt_channel_dom_sf"/>
</dbReference>
<dbReference type="PANTHER" id="PTHR46768">
    <property type="entry name" value="TWO PORE CALCIUM CHANNEL PROTEIN 2"/>
    <property type="match status" value="1"/>
</dbReference>
<feature type="transmembrane region" description="Helical" evidence="15">
    <location>
        <begin position="81"/>
        <end position="103"/>
    </location>
</feature>
<keyword evidence="12" id="KW-0406">Ion transport</keyword>
<dbReference type="GO" id="GO:0015280">
    <property type="term" value="F:ligand-gated sodium channel activity"/>
    <property type="evidence" value="ECO:0007669"/>
    <property type="project" value="TreeGrafter"/>
</dbReference>
<feature type="transmembrane region" description="Helical" evidence="15">
    <location>
        <begin position="132"/>
        <end position="150"/>
    </location>
</feature>
<sequence>MMEKEPLLTESINQRAASYGSAPGAVTLSGSSKPGEDSYQVEGDEDDIYIRRAVVFIEDAIHYRSINHRVDSKSLRVYRWYYSWIWQWGMILAIAVILGLAFVERPSSLSLSSDPRYRQAAWEPPCGLTEGIETAFLIIFAFDVTVKSYLIGWTEFKKNKWLISYTVVIAGSLMDLIVSLSMVCGENIRVRRLFRPFFLLQNSSLMKKTLKSLKKTLPEIASVVLLLALHLCLFTMFGMLLFAKREKSEENAEWETYFRNLPLSLSSLLVLLTTANNPDVMTPAYSLNRLYAIFFIAFSVIGTYLIMNLLTAIIYNQFRGYLLVSMQESVLRRRLGIRAAFEVLCCRGQAEDQGLEKACENEQAGGVQVKTIEQVLQQVQAESYYKHAIMTEVQQLTERRIQSQTFQNLFDVLERDRIKEPPPMPEYRLRCMQTLQFLFSHYYMTLLGNIMALANVVCIFTVLVVDSEKSISDWSEYYLEVINLSFVIFYLLEMVLKIVAFGLRGYLFYRSNILDGLLTLSLVALQMFILVKYGFSCPKWDLPQPGLASLWEIVRMVNMLIVFRCLRIIPKIKVMAVVASTLVDLVRNLRAFAGILLAVYYVYAVLGIWLFHEAITAPANVSSSSNSSAECGSYEQLGYWPNNFDDFASALVLLYNVMVVNNWHVFLEAYTKHTTEWSKVYFIAWWLTSSVMWVNLFVALILENFTYKWDRSQDCLDVERIKYESSVQLMFRRDLQEPTEEELAARLLQHPHLHLIQ</sequence>
<feature type="transmembrane region" description="Helical" evidence="15">
    <location>
        <begin position="553"/>
        <end position="570"/>
    </location>
</feature>
<dbReference type="SUPFAM" id="SSF81324">
    <property type="entry name" value="Voltage-gated potassium channels"/>
    <property type="match status" value="2"/>
</dbReference>
<comment type="subcellular location">
    <subcellularLocation>
        <location evidence="1">Membrane</location>
        <topology evidence="1">Multi-pass membrane protein</topology>
    </subcellularLocation>
</comment>
<evidence type="ECO:0000259" key="16">
    <source>
        <dbReference type="Pfam" id="PF00520"/>
    </source>
</evidence>
<evidence type="ECO:0000256" key="12">
    <source>
        <dbReference type="ARBA" id="ARBA00023065"/>
    </source>
</evidence>
<feature type="transmembrane region" description="Helical" evidence="15">
    <location>
        <begin position="591"/>
        <end position="611"/>
    </location>
</feature>
<reference evidence="17" key="2">
    <citation type="submission" date="2025-09" db="UniProtKB">
        <authorList>
            <consortium name="Ensembl"/>
        </authorList>
    </citation>
    <scope>IDENTIFICATION</scope>
</reference>
<evidence type="ECO:0000256" key="2">
    <source>
        <dbReference type="ARBA" id="ARBA00009286"/>
    </source>
</evidence>
<dbReference type="GO" id="GO:0022832">
    <property type="term" value="F:voltage-gated channel activity"/>
    <property type="evidence" value="ECO:0007669"/>
    <property type="project" value="InterPro"/>
</dbReference>
<dbReference type="Pfam" id="PF00520">
    <property type="entry name" value="Ion_trans"/>
    <property type="match status" value="2"/>
</dbReference>
<keyword evidence="10" id="KW-0851">Voltage-gated channel</keyword>
<keyword evidence="5" id="KW-0109">Calcium transport</keyword>
<evidence type="ECO:0000256" key="11">
    <source>
        <dbReference type="ARBA" id="ARBA00022989"/>
    </source>
</evidence>
<keyword evidence="13 15" id="KW-0472">Membrane</keyword>
<evidence type="ECO:0000313" key="18">
    <source>
        <dbReference type="Proteomes" id="UP000261540"/>
    </source>
</evidence>
<keyword evidence="7 15" id="KW-0812">Transmembrane</keyword>
<keyword evidence="18" id="KW-1185">Reference proteome</keyword>
<feature type="transmembrane region" description="Helical" evidence="15">
    <location>
        <begin position="442"/>
        <end position="465"/>
    </location>
</feature>
<evidence type="ECO:0000256" key="14">
    <source>
        <dbReference type="ARBA" id="ARBA00023303"/>
    </source>
</evidence>
<evidence type="ECO:0000256" key="10">
    <source>
        <dbReference type="ARBA" id="ARBA00022882"/>
    </source>
</evidence>
<dbReference type="FunFam" id="1.10.287.70:FF:000129">
    <property type="entry name" value="Two pore calcium channel protein 1"/>
    <property type="match status" value="1"/>
</dbReference>